<protein>
    <recommendedName>
        <fullName evidence="3">Dockerin domain-containing protein</fullName>
    </recommendedName>
</protein>
<dbReference type="InterPro" id="IPR036439">
    <property type="entry name" value="Dockerin_dom_sf"/>
</dbReference>
<accession>A0A518AGR5</accession>
<dbReference type="RefSeq" id="WP_145244946.1">
    <property type="nucleotide sequence ID" value="NZ_CP036278.1"/>
</dbReference>
<dbReference type="Proteomes" id="UP000315750">
    <property type="component" value="Chromosome"/>
</dbReference>
<evidence type="ECO:0000313" key="1">
    <source>
        <dbReference type="EMBL" id="QDU53902.1"/>
    </source>
</evidence>
<dbReference type="GO" id="GO:0000272">
    <property type="term" value="P:polysaccharide catabolic process"/>
    <property type="evidence" value="ECO:0007669"/>
    <property type="project" value="InterPro"/>
</dbReference>
<keyword evidence="2" id="KW-1185">Reference proteome</keyword>
<evidence type="ECO:0000313" key="2">
    <source>
        <dbReference type="Proteomes" id="UP000315750"/>
    </source>
</evidence>
<dbReference type="KEGG" id="amuc:Pan181_00800"/>
<organism evidence="1 2">
    <name type="scientific">Aeoliella mucimassa</name>
    <dbReference type="NCBI Taxonomy" id="2527972"/>
    <lineage>
        <taxon>Bacteria</taxon>
        <taxon>Pseudomonadati</taxon>
        <taxon>Planctomycetota</taxon>
        <taxon>Planctomycetia</taxon>
        <taxon>Pirellulales</taxon>
        <taxon>Lacipirellulaceae</taxon>
        <taxon>Aeoliella</taxon>
    </lineage>
</organism>
<dbReference type="OrthoDB" id="247526at2"/>
<dbReference type="EMBL" id="CP036278">
    <property type="protein sequence ID" value="QDU53902.1"/>
    <property type="molecule type" value="Genomic_DNA"/>
</dbReference>
<proteinExistence type="predicted"/>
<gene>
    <name evidence="1" type="ORF">Pan181_00800</name>
</gene>
<sequence length="191" mass="20665">MFNKATVDHQSSTTNYGSVTPELITNETSEQWLYADNFLAHTINVAEGEDLVLVVEGITVGEMRGFLNTLEIVKLSGVVSADVDSNGMVDINDFLLIRANYLKEVSLGTKGDANSDGLVDHKDFFMWRTAFVAQGGDLSVLDNLTVAEPAAFAYPLVLAPLVAMVRYRDQLLGRPATNAQPCGEVAAVSNH</sequence>
<name>A0A518AGR5_9BACT</name>
<dbReference type="AlphaFoldDB" id="A0A518AGR5"/>
<dbReference type="PROSITE" id="PS00018">
    <property type="entry name" value="EF_HAND_1"/>
    <property type="match status" value="2"/>
</dbReference>
<reference evidence="1 2" key="1">
    <citation type="submission" date="2019-02" db="EMBL/GenBank/DDBJ databases">
        <title>Deep-cultivation of Planctomycetes and their phenomic and genomic characterization uncovers novel biology.</title>
        <authorList>
            <person name="Wiegand S."/>
            <person name="Jogler M."/>
            <person name="Boedeker C."/>
            <person name="Pinto D."/>
            <person name="Vollmers J."/>
            <person name="Rivas-Marin E."/>
            <person name="Kohn T."/>
            <person name="Peeters S.H."/>
            <person name="Heuer A."/>
            <person name="Rast P."/>
            <person name="Oberbeckmann S."/>
            <person name="Bunk B."/>
            <person name="Jeske O."/>
            <person name="Meyerdierks A."/>
            <person name="Storesund J.E."/>
            <person name="Kallscheuer N."/>
            <person name="Luecker S."/>
            <person name="Lage O.M."/>
            <person name="Pohl T."/>
            <person name="Merkel B.J."/>
            <person name="Hornburger P."/>
            <person name="Mueller R.-W."/>
            <person name="Bruemmer F."/>
            <person name="Labrenz M."/>
            <person name="Spormann A.M."/>
            <person name="Op den Camp H."/>
            <person name="Overmann J."/>
            <person name="Amann R."/>
            <person name="Jetten M.S.M."/>
            <person name="Mascher T."/>
            <person name="Medema M.H."/>
            <person name="Devos D.P."/>
            <person name="Kaster A.-K."/>
            <person name="Ovreas L."/>
            <person name="Rohde M."/>
            <person name="Galperin M.Y."/>
            <person name="Jogler C."/>
        </authorList>
    </citation>
    <scope>NUCLEOTIDE SEQUENCE [LARGE SCALE GENOMIC DNA]</scope>
    <source>
        <strain evidence="1 2">Pan181</strain>
    </source>
</reference>
<dbReference type="InterPro" id="IPR018247">
    <property type="entry name" value="EF_Hand_1_Ca_BS"/>
</dbReference>
<dbReference type="Gene3D" id="1.10.1330.10">
    <property type="entry name" value="Dockerin domain"/>
    <property type="match status" value="1"/>
</dbReference>
<evidence type="ECO:0008006" key="3">
    <source>
        <dbReference type="Google" id="ProtNLM"/>
    </source>
</evidence>